<proteinExistence type="predicted"/>
<sequence length="281" mass="32925">MDNDMPCAVMPKKPIGFMDLPRELRQRILSKAAGVCNLRRETAQLIANLPKDPNKRYAAVHQFTQVENFLPSDPAANEISKSDAVKYAEFHRLYCINSMTRLDMICVEWKWLTEEFPVDIFDLPYWKPSPGQKTMTVAINPHDARVRHFNNRRNEVLALSWMAHDQSDTSVTTPYYFPEVKRTDDYAIVNLIKKYVPQEIEHLQLSSPSGWSHLYKPSSDGRVVEWISLFFRISRKHCKVVFLNSAEKHYDRYCHESPLMNGKDHRRYLMTIDPRFDPFLS</sequence>
<dbReference type="Proteomes" id="UP000572817">
    <property type="component" value="Unassembled WGS sequence"/>
</dbReference>
<name>A0A8H4IJU8_9PEZI</name>
<accession>A0A8H4IJU8</accession>
<evidence type="ECO:0000313" key="2">
    <source>
        <dbReference type="Proteomes" id="UP000572817"/>
    </source>
</evidence>
<dbReference type="EMBL" id="WWBZ02000073">
    <property type="protein sequence ID" value="KAF4301762.1"/>
    <property type="molecule type" value="Genomic_DNA"/>
</dbReference>
<keyword evidence="2" id="KW-1185">Reference proteome</keyword>
<organism evidence="1 2">
    <name type="scientific">Botryosphaeria dothidea</name>
    <dbReference type="NCBI Taxonomy" id="55169"/>
    <lineage>
        <taxon>Eukaryota</taxon>
        <taxon>Fungi</taxon>
        <taxon>Dikarya</taxon>
        <taxon>Ascomycota</taxon>
        <taxon>Pezizomycotina</taxon>
        <taxon>Dothideomycetes</taxon>
        <taxon>Dothideomycetes incertae sedis</taxon>
        <taxon>Botryosphaeriales</taxon>
        <taxon>Botryosphaeriaceae</taxon>
        <taxon>Botryosphaeria</taxon>
    </lineage>
</organism>
<protein>
    <submittedName>
        <fullName evidence="1">Uncharacterized protein</fullName>
    </submittedName>
</protein>
<dbReference type="AlphaFoldDB" id="A0A8H4IJU8"/>
<gene>
    <name evidence="1" type="ORF">GTA08_BOTSDO10047</name>
</gene>
<reference evidence="1" key="1">
    <citation type="submission" date="2020-04" db="EMBL/GenBank/DDBJ databases">
        <title>Genome Assembly and Annotation of Botryosphaeria dothidea sdau 11-99, a Latent Pathogen of Apple Fruit Ring Rot in China.</title>
        <authorList>
            <person name="Yu C."/>
            <person name="Diao Y."/>
            <person name="Lu Q."/>
            <person name="Zhao J."/>
            <person name="Cui S."/>
            <person name="Peng C."/>
            <person name="He B."/>
            <person name="Liu H."/>
        </authorList>
    </citation>
    <scope>NUCLEOTIDE SEQUENCE [LARGE SCALE GENOMIC DNA]</scope>
    <source>
        <strain evidence="1">Sdau11-99</strain>
    </source>
</reference>
<dbReference type="OrthoDB" id="10517027at2759"/>
<comment type="caution">
    <text evidence="1">The sequence shown here is derived from an EMBL/GenBank/DDBJ whole genome shotgun (WGS) entry which is preliminary data.</text>
</comment>
<evidence type="ECO:0000313" key="1">
    <source>
        <dbReference type="EMBL" id="KAF4301762.1"/>
    </source>
</evidence>